<evidence type="ECO:0000313" key="2">
    <source>
        <dbReference type="EMBL" id="MCD9560646.1"/>
    </source>
</evidence>
<gene>
    <name evidence="2" type="ORF">HAX54_019374</name>
</gene>
<feature type="region of interest" description="Disordered" evidence="1">
    <location>
        <begin position="350"/>
        <end position="369"/>
    </location>
</feature>
<evidence type="ECO:0000313" key="3">
    <source>
        <dbReference type="Proteomes" id="UP000823775"/>
    </source>
</evidence>
<dbReference type="EMBL" id="JACEIK010002356">
    <property type="protein sequence ID" value="MCD9560646.1"/>
    <property type="molecule type" value="Genomic_DNA"/>
</dbReference>
<proteinExistence type="predicted"/>
<reference evidence="2 3" key="1">
    <citation type="journal article" date="2021" name="BMC Genomics">
        <title>Datura genome reveals duplications of psychoactive alkaloid biosynthetic genes and high mutation rate following tissue culture.</title>
        <authorList>
            <person name="Rajewski A."/>
            <person name="Carter-House D."/>
            <person name="Stajich J."/>
            <person name="Litt A."/>
        </authorList>
    </citation>
    <scope>NUCLEOTIDE SEQUENCE [LARGE SCALE GENOMIC DNA]</scope>
    <source>
        <strain evidence="2">AR-01</strain>
    </source>
</reference>
<comment type="caution">
    <text evidence="2">The sequence shown here is derived from an EMBL/GenBank/DDBJ whole genome shotgun (WGS) entry which is preliminary data.</text>
</comment>
<sequence length="369" mass="41650">MEFRLREGEDGGNEEIKLVATLKRLTIKTKKRMMMKRRKRGRGKKKEDGSGEYKFQFGRNGSFGIHREDASGLSHTNSLGTRAPMKLWLPKKRKALALQPPSSRREVGERDQKVRLVQIEKKLGGYHSSLCTWPLRRVYNAMGDKKAMNFYMLAASVTKGCIAVEAPAVQVSVSILPSVSVKLSCLIDLHKVVVEEIPSMNKKRMGGLFTCGLGFEADYMMLEGDDNKNKGYLHLRVPVRQDDEAVSVLSPPKESEYLRLTQVHRKPKSWWLNSKIKLKLCQIYRAKGSLEACVDVIFPLIRETLFLKSVQPSDLENTSSKVGTDGLERIWSRTEVKSAHNPMLGCKPLGSLEEEQKSGSIKLPLSRTM</sequence>
<name>A0ABS8UR98_DATST</name>
<keyword evidence="3" id="KW-1185">Reference proteome</keyword>
<evidence type="ECO:0000256" key="1">
    <source>
        <dbReference type="SAM" id="MobiDB-lite"/>
    </source>
</evidence>
<feature type="compositionally biased region" description="Basic residues" evidence="1">
    <location>
        <begin position="32"/>
        <end position="44"/>
    </location>
</feature>
<accession>A0ABS8UR98</accession>
<feature type="region of interest" description="Disordered" evidence="1">
    <location>
        <begin position="32"/>
        <end position="53"/>
    </location>
</feature>
<organism evidence="2 3">
    <name type="scientific">Datura stramonium</name>
    <name type="common">Jimsonweed</name>
    <name type="synonym">Common thornapple</name>
    <dbReference type="NCBI Taxonomy" id="4076"/>
    <lineage>
        <taxon>Eukaryota</taxon>
        <taxon>Viridiplantae</taxon>
        <taxon>Streptophyta</taxon>
        <taxon>Embryophyta</taxon>
        <taxon>Tracheophyta</taxon>
        <taxon>Spermatophyta</taxon>
        <taxon>Magnoliopsida</taxon>
        <taxon>eudicotyledons</taxon>
        <taxon>Gunneridae</taxon>
        <taxon>Pentapetalae</taxon>
        <taxon>asterids</taxon>
        <taxon>lamiids</taxon>
        <taxon>Solanales</taxon>
        <taxon>Solanaceae</taxon>
        <taxon>Solanoideae</taxon>
        <taxon>Datureae</taxon>
        <taxon>Datura</taxon>
    </lineage>
</organism>
<dbReference type="Proteomes" id="UP000823775">
    <property type="component" value="Unassembled WGS sequence"/>
</dbReference>
<protein>
    <submittedName>
        <fullName evidence="2">Uncharacterized protein</fullName>
    </submittedName>
</protein>